<dbReference type="GO" id="GO:0044780">
    <property type="term" value="P:bacterial-type flagellum assembly"/>
    <property type="evidence" value="ECO:0007669"/>
    <property type="project" value="InterPro"/>
</dbReference>
<keyword evidence="3" id="KW-1185">Reference proteome</keyword>
<dbReference type="InterPro" id="IPR007809">
    <property type="entry name" value="FlgN-like"/>
</dbReference>
<accession>A0A0M2NJX1</accession>
<protein>
    <recommendedName>
        <fullName evidence="4">FlgN protein</fullName>
    </recommendedName>
</protein>
<dbReference type="SUPFAM" id="SSF140566">
    <property type="entry name" value="FlgN-like"/>
    <property type="match status" value="1"/>
</dbReference>
<keyword evidence="1" id="KW-1005">Bacterial flagellum biogenesis</keyword>
<dbReference type="InterPro" id="IPR036679">
    <property type="entry name" value="FlgN-like_sf"/>
</dbReference>
<dbReference type="AlphaFoldDB" id="A0A0M2NJX1"/>
<name>A0A0M2NJX1_9FIRM</name>
<gene>
    <name evidence="2" type="ORF">CHK_1996</name>
</gene>
<dbReference type="Gene3D" id="1.20.58.300">
    <property type="entry name" value="FlgN-like"/>
    <property type="match status" value="1"/>
</dbReference>
<evidence type="ECO:0008006" key="4">
    <source>
        <dbReference type="Google" id="ProtNLM"/>
    </source>
</evidence>
<dbReference type="RefSeq" id="WP_046443845.1">
    <property type="nucleotide sequence ID" value="NZ_LAYJ01000105.1"/>
</dbReference>
<dbReference type="EMBL" id="LAYJ01000105">
    <property type="protein sequence ID" value="KKI50530.1"/>
    <property type="molecule type" value="Genomic_DNA"/>
</dbReference>
<evidence type="ECO:0000313" key="2">
    <source>
        <dbReference type="EMBL" id="KKI50530.1"/>
    </source>
</evidence>
<sequence>MVERLVGALDQLSALYEKMLELSTRKNECIVKSDVQAVGDIVKEEWLLLSEIGKAEEERARVVCEIDAGVVAGTENITVQNVIDAAQGEEKKRLSAVVDRLKALIDMQKKLNAESRALIELQLQYVDFMINTFLKEPQVSNIYGNSGIVEETETEHKGIIDNQV</sequence>
<reference evidence="2 3" key="1">
    <citation type="submission" date="2015-04" db="EMBL/GenBank/DDBJ databases">
        <title>Draft genome sequence of bacteremic isolate Catabacter hongkongensis type strain HKU16T.</title>
        <authorList>
            <person name="Lau S.K."/>
            <person name="Teng J.L."/>
            <person name="Huang Y."/>
            <person name="Curreem S.O."/>
            <person name="Tsui S.K."/>
            <person name="Woo P.C."/>
        </authorList>
    </citation>
    <scope>NUCLEOTIDE SEQUENCE [LARGE SCALE GENOMIC DNA]</scope>
    <source>
        <strain evidence="2 3">HKU16</strain>
    </source>
</reference>
<evidence type="ECO:0000313" key="3">
    <source>
        <dbReference type="Proteomes" id="UP000034076"/>
    </source>
</evidence>
<organism evidence="2 3">
    <name type="scientific">Christensenella hongkongensis</name>
    <dbReference type="NCBI Taxonomy" id="270498"/>
    <lineage>
        <taxon>Bacteria</taxon>
        <taxon>Bacillati</taxon>
        <taxon>Bacillota</taxon>
        <taxon>Clostridia</taxon>
        <taxon>Christensenellales</taxon>
        <taxon>Christensenellaceae</taxon>
        <taxon>Christensenella</taxon>
    </lineage>
</organism>
<dbReference type="Proteomes" id="UP000034076">
    <property type="component" value="Unassembled WGS sequence"/>
</dbReference>
<proteinExistence type="predicted"/>
<dbReference type="Pfam" id="PF05130">
    <property type="entry name" value="FlgN"/>
    <property type="match status" value="1"/>
</dbReference>
<evidence type="ECO:0000256" key="1">
    <source>
        <dbReference type="ARBA" id="ARBA00022795"/>
    </source>
</evidence>
<comment type="caution">
    <text evidence="2">The sequence shown here is derived from an EMBL/GenBank/DDBJ whole genome shotgun (WGS) entry which is preliminary data.</text>
</comment>
<dbReference type="OrthoDB" id="9980263at2"/>
<dbReference type="STRING" id="270498.CHK_1996"/>